<evidence type="ECO:0000313" key="2">
    <source>
        <dbReference type="EMBL" id="CAG8430460.1"/>
    </source>
</evidence>
<protein>
    <submittedName>
        <fullName evidence="2">Uncharacterized protein</fullName>
    </submittedName>
</protein>
<comment type="caution">
    <text evidence="2">The sequence shown here is derived from an EMBL/GenBank/DDBJ whole genome shotgun (WGS) entry which is preliminary data.</text>
</comment>
<sequence length="247" mass="27748">MASGNQLITQSPGKILQTKKRSNGGDQISDECCVSCMILLVLLFSGTSPEHRITAVENEVERSVGTLTATIPKIHRPPLDQAFTPMTLASNLLAQTQSAQALQGKKGNYKRTFPIKQSRLPLVNLLDTSQISTKIETLKRRGWPKLKRLGRAVQRNSRRISRLRAHLSFLQAELEEWTSSRDGSARTTLCKQELTENEFSPGRMYLVGSFLVQYYLQKWNEEPIDGNRVNIPGLIALLIDQFPCLRA</sequence>
<keyword evidence="3" id="KW-1185">Reference proteome</keyword>
<evidence type="ECO:0000256" key="1">
    <source>
        <dbReference type="SAM" id="MobiDB-lite"/>
    </source>
</evidence>
<proteinExistence type="predicted"/>
<evidence type="ECO:0000313" key="3">
    <source>
        <dbReference type="Proteomes" id="UP001152649"/>
    </source>
</evidence>
<dbReference type="OrthoDB" id="4314168at2759"/>
<organism evidence="2 3">
    <name type="scientific">Penicillium salamii</name>
    <dbReference type="NCBI Taxonomy" id="1612424"/>
    <lineage>
        <taxon>Eukaryota</taxon>
        <taxon>Fungi</taxon>
        <taxon>Dikarya</taxon>
        <taxon>Ascomycota</taxon>
        <taxon>Pezizomycotina</taxon>
        <taxon>Eurotiomycetes</taxon>
        <taxon>Eurotiomycetidae</taxon>
        <taxon>Eurotiales</taxon>
        <taxon>Aspergillaceae</taxon>
        <taxon>Penicillium</taxon>
    </lineage>
</organism>
<feature type="compositionally biased region" description="Polar residues" evidence="1">
    <location>
        <begin position="1"/>
        <end position="12"/>
    </location>
</feature>
<dbReference type="AlphaFoldDB" id="A0A9W4K0T5"/>
<feature type="region of interest" description="Disordered" evidence="1">
    <location>
        <begin position="1"/>
        <end position="25"/>
    </location>
</feature>
<dbReference type="EMBL" id="CAJVPG010000464">
    <property type="protein sequence ID" value="CAG8430460.1"/>
    <property type="molecule type" value="Genomic_DNA"/>
</dbReference>
<gene>
    <name evidence="2" type="ORF">PSALAMII_LOCUS11145</name>
</gene>
<name>A0A9W4K0T5_9EURO</name>
<dbReference type="Proteomes" id="UP001152649">
    <property type="component" value="Unassembled WGS sequence"/>
</dbReference>
<accession>A0A9W4K0T5</accession>
<reference evidence="2" key="1">
    <citation type="submission" date="2021-07" db="EMBL/GenBank/DDBJ databases">
        <authorList>
            <person name="Branca A.L. A."/>
        </authorList>
    </citation>
    <scope>NUCLEOTIDE SEQUENCE</scope>
</reference>